<reference evidence="1 2" key="1">
    <citation type="submission" date="2015-12" db="EMBL/GenBank/DDBJ databases">
        <title>Draft genome sequence of Moniliophthora roreri, the causal agent of frosty pod rot of cacao.</title>
        <authorList>
            <person name="Aime M.C."/>
            <person name="Diaz-Valderrama J.R."/>
            <person name="Kijpornyongpan T."/>
            <person name="Phillips-Mora W."/>
        </authorList>
    </citation>
    <scope>NUCLEOTIDE SEQUENCE [LARGE SCALE GENOMIC DNA]</scope>
    <source>
        <strain evidence="1 2">MCA 2952</strain>
    </source>
</reference>
<proteinExistence type="predicted"/>
<dbReference type="EMBL" id="LATX01001397">
    <property type="protein sequence ID" value="KTB42043.1"/>
    <property type="molecule type" value="Genomic_DNA"/>
</dbReference>
<comment type="caution">
    <text evidence="1">The sequence shown here is derived from an EMBL/GenBank/DDBJ whole genome shotgun (WGS) entry which is preliminary data.</text>
</comment>
<dbReference type="Proteomes" id="UP000054988">
    <property type="component" value="Unassembled WGS sequence"/>
</dbReference>
<evidence type="ECO:0000313" key="2">
    <source>
        <dbReference type="Proteomes" id="UP000054988"/>
    </source>
</evidence>
<name>A0A0W0G0D8_MONRR</name>
<protein>
    <submittedName>
        <fullName evidence="1">Uncharacterized protein</fullName>
    </submittedName>
</protein>
<accession>A0A0W0G0D8</accession>
<gene>
    <name evidence="1" type="ORF">WG66_5382</name>
</gene>
<organism evidence="1 2">
    <name type="scientific">Moniliophthora roreri</name>
    <name type="common">Frosty pod rot fungus</name>
    <name type="synonym">Monilia roreri</name>
    <dbReference type="NCBI Taxonomy" id="221103"/>
    <lineage>
        <taxon>Eukaryota</taxon>
        <taxon>Fungi</taxon>
        <taxon>Dikarya</taxon>
        <taxon>Basidiomycota</taxon>
        <taxon>Agaricomycotina</taxon>
        <taxon>Agaricomycetes</taxon>
        <taxon>Agaricomycetidae</taxon>
        <taxon>Agaricales</taxon>
        <taxon>Marasmiineae</taxon>
        <taxon>Marasmiaceae</taxon>
        <taxon>Moniliophthora</taxon>
    </lineage>
</organism>
<evidence type="ECO:0000313" key="1">
    <source>
        <dbReference type="EMBL" id="KTB42043.1"/>
    </source>
</evidence>
<sequence length="49" mass="5916">MGDFDKEDWDENYNDYVHNEVDYYDCNHSSYQFTWRNPYGQTLSGVLLA</sequence>
<dbReference type="AlphaFoldDB" id="A0A0W0G0D8"/>